<evidence type="ECO:0000313" key="2">
    <source>
        <dbReference type="Proteomes" id="UP000814243"/>
    </source>
</evidence>
<organism evidence="1 2">
    <name type="scientific">Spodoptera exigua</name>
    <name type="common">Beet armyworm</name>
    <name type="synonym">Noctua fulgens</name>
    <dbReference type="NCBI Taxonomy" id="7107"/>
    <lineage>
        <taxon>Eukaryota</taxon>
        <taxon>Metazoa</taxon>
        <taxon>Ecdysozoa</taxon>
        <taxon>Arthropoda</taxon>
        <taxon>Hexapoda</taxon>
        <taxon>Insecta</taxon>
        <taxon>Pterygota</taxon>
        <taxon>Neoptera</taxon>
        <taxon>Endopterygota</taxon>
        <taxon>Lepidoptera</taxon>
        <taxon>Glossata</taxon>
        <taxon>Ditrysia</taxon>
        <taxon>Noctuoidea</taxon>
        <taxon>Noctuidae</taxon>
        <taxon>Amphipyrinae</taxon>
        <taxon>Spodoptera</taxon>
    </lineage>
</organism>
<dbReference type="InterPro" id="IPR036397">
    <property type="entry name" value="RNaseH_sf"/>
</dbReference>
<gene>
    <name evidence="1" type="ORF">HF086_014889</name>
</gene>
<dbReference type="Gene3D" id="3.30.420.10">
    <property type="entry name" value="Ribonuclease H-like superfamily/Ribonuclease H"/>
    <property type="match status" value="1"/>
</dbReference>
<sequence length="78" mass="9256">MDALARSPYMKPIEHIWDELKNRVRAPQPVAQMMQELKIAIEEAWEIIPQNFIVRLINSMPNHMRTLVDAHFRVIIFC</sequence>
<reference evidence="1" key="1">
    <citation type="journal article" date="2021" name="G3 (Bethesda)">
        <title>Genome and transcriptome analysis of the beet armyworm Spodoptera exigua reveals targets for pest control. .</title>
        <authorList>
            <person name="Simon S."/>
            <person name="Breeschoten T."/>
            <person name="Jansen H.J."/>
            <person name="Dirks R.P."/>
            <person name="Schranz M.E."/>
            <person name="Ros V.I.D."/>
        </authorList>
    </citation>
    <scope>NUCLEOTIDE SEQUENCE</scope>
    <source>
        <strain evidence="1">TB_SE_WUR_2020</strain>
    </source>
</reference>
<dbReference type="GO" id="GO:0003676">
    <property type="term" value="F:nucleic acid binding"/>
    <property type="evidence" value="ECO:0007669"/>
    <property type="project" value="InterPro"/>
</dbReference>
<dbReference type="EMBL" id="JACEFF010000418">
    <property type="protein sequence ID" value="KAH9638028.1"/>
    <property type="molecule type" value="Genomic_DNA"/>
</dbReference>
<accession>A0A922SIB8</accession>
<name>A0A922SIB8_SPOEX</name>
<evidence type="ECO:0000313" key="1">
    <source>
        <dbReference type="EMBL" id="KAH9638028.1"/>
    </source>
</evidence>
<dbReference type="AlphaFoldDB" id="A0A922SIB8"/>
<protein>
    <submittedName>
        <fullName evidence="1">Uncharacterized protein</fullName>
    </submittedName>
</protein>
<dbReference type="Proteomes" id="UP000814243">
    <property type="component" value="Unassembled WGS sequence"/>
</dbReference>
<proteinExistence type="predicted"/>
<comment type="caution">
    <text evidence="1">The sequence shown here is derived from an EMBL/GenBank/DDBJ whole genome shotgun (WGS) entry which is preliminary data.</text>
</comment>